<accession>A0A4R0NW83</accession>
<dbReference type="Pfam" id="PF07396">
    <property type="entry name" value="Porin_O_P"/>
    <property type="match status" value="1"/>
</dbReference>
<evidence type="ECO:0000313" key="2">
    <source>
        <dbReference type="Proteomes" id="UP000291485"/>
    </source>
</evidence>
<name>A0A4R0NW83_9SPHI</name>
<evidence type="ECO:0000313" key="1">
    <source>
        <dbReference type="EMBL" id="TCD04419.1"/>
    </source>
</evidence>
<reference evidence="1 2" key="1">
    <citation type="submission" date="2019-02" db="EMBL/GenBank/DDBJ databases">
        <title>Pedobacter sp. RP-3-11 sp. nov., isolated from Arctic soil.</title>
        <authorList>
            <person name="Dahal R.H."/>
        </authorList>
    </citation>
    <scope>NUCLEOTIDE SEQUENCE [LARGE SCALE GENOMIC DNA]</scope>
    <source>
        <strain evidence="1 2">RP-3-11</strain>
    </source>
</reference>
<dbReference type="Gene3D" id="2.40.160.10">
    <property type="entry name" value="Porin"/>
    <property type="match status" value="1"/>
</dbReference>
<protein>
    <submittedName>
        <fullName evidence="1">Porin</fullName>
    </submittedName>
</protein>
<keyword evidence="2" id="KW-1185">Reference proteome</keyword>
<dbReference type="InterPro" id="IPR010870">
    <property type="entry name" value="Porin_O/P"/>
</dbReference>
<gene>
    <name evidence="1" type="ORF">EZ449_17430</name>
</gene>
<dbReference type="SUPFAM" id="SSF56935">
    <property type="entry name" value="Porins"/>
    <property type="match status" value="1"/>
</dbReference>
<dbReference type="InterPro" id="IPR023614">
    <property type="entry name" value="Porin_dom_sf"/>
</dbReference>
<dbReference type="EMBL" id="SJSN01000015">
    <property type="protein sequence ID" value="TCD04419.1"/>
    <property type="molecule type" value="Genomic_DNA"/>
</dbReference>
<dbReference type="AlphaFoldDB" id="A0A4R0NW83"/>
<dbReference type="OrthoDB" id="1412624at2"/>
<dbReference type="Proteomes" id="UP000291485">
    <property type="component" value="Unassembled WGS sequence"/>
</dbReference>
<organism evidence="1 2">
    <name type="scientific">Pedobacter frigidisoli</name>
    <dbReference type="NCBI Taxonomy" id="2530455"/>
    <lineage>
        <taxon>Bacteria</taxon>
        <taxon>Pseudomonadati</taxon>
        <taxon>Bacteroidota</taxon>
        <taxon>Sphingobacteriia</taxon>
        <taxon>Sphingobacteriales</taxon>
        <taxon>Sphingobacteriaceae</taxon>
        <taxon>Pedobacter</taxon>
    </lineage>
</organism>
<sequence length="414" mass="46902">MPSSMSGCAQKIWSVRSNNHLQITTQKATIPLMKYLVSTFVILVICSCSIFAQQKDQTRLSDTLKNYSAYKRKLSFAGVLQTRYVLALDKNIDINGKNFNPDASKAVTNSFLVKRARIMVKGDINDHFSANILANLAEFNSDPTNKVLENAYIKYSLNQYFHIQAGQFRPFFGIEDVMAVDIIRTLDFSNQYYAFGKNGWQSFQTGLSVFGNVIPGGKIRYFAGTYNGNNKNQSTDDNNTKNLYARLETDLIKDFTLGLNAGTGSLASSSIGQAYGADATAKITLSKKFDILLMAEYKKGANFLAYNADKQVVRPDLTEYQMQGFYFFPTLRYNHQSRRLRAVEFSCRYEYFDENYKLASNPRQTLIPNVSLIFADDFYAALQVGVAIDRFKNQVPLTTTYSRNLGYVQLQIRF</sequence>
<comment type="caution">
    <text evidence="1">The sequence shown here is derived from an EMBL/GenBank/DDBJ whole genome shotgun (WGS) entry which is preliminary data.</text>
</comment>
<proteinExistence type="predicted"/>